<dbReference type="InterPro" id="IPR018234">
    <property type="entry name" value="GTP_CycHdrlase_I_CS"/>
</dbReference>
<dbReference type="NCBIfam" id="NF006825">
    <property type="entry name" value="PRK09347.1-2"/>
    <property type="match status" value="1"/>
</dbReference>
<dbReference type="AlphaFoldDB" id="A0AAG5DA44"/>
<evidence type="ECO:0000256" key="9">
    <source>
        <dbReference type="ARBA" id="ARBA00023007"/>
    </source>
</evidence>
<evidence type="ECO:0000313" key="14">
    <source>
        <dbReference type="EnsemblMetazoa" id="ENSAATROPP008117"/>
    </source>
</evidence>
<name>A0AAG5DA44_ANOAO</name>
<dbReference type="Gene3D" id="1.10.286.10">
    <property type="match status" value="1"/>
</dbReference>
<evidence type="ECO:0000256" key="4">
    <source>
        <dbReference type="ARBA" id="ARBA00011857"/>
    </source>
</evidence>
<sequence length="295" mass="32221">MKEVQVNGHMHLNNGNGIGNGTSASSLGTSSNGTNGYAALSGSSNGTTNGTSASLMSSTNGCVSKKQSVKCTCNTAEQDDGSDTNNNQGHEKCTFHHDLELDHKPLTREDLLPLMSKSYRMLLSSLGEDPERQGLLKTPERAAKAMLFFTKGYDQSLEEALNGAVFDEDHDEMVLVKDIEMFSMCEHHLVPFYGKVSIGYLPCKKILGLSKLARIVEIFSRRLQVQERLTKQIAVAVTQAVQPAGVAVIIEGVHMCMVMRGVQKINSKTVTSTMLGVFRDDPKTREEFLTLCNNK</sequence>
<comment type="subunit">
    <text evidence="4">Toroid-shaped homodecamer, composed of two pentamers of five dimers.</text>
</comment>
<dbReference type="InterPro" id="IPR020602">
    <property type="entry name" value="GTP_CycHdrlase_I_dom"/>
</dbReference>
<dbReference type="FunFam" id="3.30.1130.10:FF:000012">
    <property type="entry name" value="GTP cyclohydrolase 1"/>
    <property type="match status" value="1"/>
</dbReference>
<feature type="region of interest" description="Disordered" evidence="12">
    <location>
        <begin position="1"/>
        <end position="29"/>
    </location>
</feature>
<dbReference type="PROSITE" id="PS00859">
    <property type="entry name" value="GTP_CYCLOHYDROL_1_1"/>
    <property type="match status" value="1"/>
</dbReference>
<dbReference type="GO" id="GO:0006729">
    <property type="term" value="P:tetrahydrobiopterin biosynthetic process"/>
    <property type="evidence" value="ECO:0007669"/>
    <property type="project" value="UniProtKB-KW"/>
</dbReference>
<evidence type="ECO:0000256" key="1">
    <source>
        <dbReference type="ARBA" id="ARBA00001052"/>
    </source>
</evidence>
<evidence type="ECO:0000256" key="3">
    <source>
        <dbReference type="ARBA" id="ARBA00008085"/>
    </source>
</evidence>
<evidence type="ECO:0000256" key="8">
    <source>
        <dbReference type="ARBA" id="ARBA00022801"/>
    </source>
</evidence>
<feature type="domain" description="GTP cyclohydrolase I" evidence="13">
    <location>
        <begin position="116"/>
        <end position="292"/>
    </location>
</feature>
<dbReference type="GO" id="GO:0046654">
    <property type="term" value="P:tetrahydrofolate biosynthetic process"/>
    <property type="evidence" value="ECO:0007669"/>
    <property type="project" value="InterPro"/>
</dbReference>
<dbReference type="GO" id="GO:0008270">
    <property type="term" value="F:zinc ion binding"/>
    <property type="evidence" value="ECO:0007669"/>
    <property type="project" value="TreeGrafter"/>
</dbReference>
<evidence type="ECO:0000256" key="12">
    <source>
        <dbReference type="SAM" id="MobiDB-lite"/>
    </source>
</evidence>
<dbReference type="PANTHER" id="PTHR11109">
    <property type="entry name" value="GTP CYCLOHYDROLASE I"/>
    <property type="match status" value="1"/>
</dbReference>
<dbReference type="SUPFAM" id="SSF55620">
    <property type="entry name" value="Tetrahydrobiopterin biosynthesis enzymes-like"/>
    <property type="match status" value="1"/>
</dbReference>
<dbReference type="Proteomes" id="UP000075880">
    <property type="component" value="Unassembled WGS sequence"/>
</dbReference>
<dbReference type="PROSITE" id="PS00860">
    <property type="entry name" value="GTP_CYCLOHYDROL_1_2"/>
    <property type="match status" value="1"/>
</dbReference>
<comment type="catalytic activity">
    <reaction evidence="1">
        <text>GTP + H2O = 7,8-dihydroneopterin 3'-triphosphate + formate + H(+)</text>
        <dbReference type="Rhea" id="RHEA:17473"/>
        <dbReference type="ChEBI" id="CHEBI:15377"/>
        <dbReference type="ChEBI" id="CHEBI:15378"/>
        <dbReference type="ChEBI" id="CHEBI:15740"/>
        <dbReference type="ChEBI" id="CHEBI:37565"/>
        <dbReference type="ChEBI" id="CHEBI:58462"/>
        <dbReference type="EC" id="3.5.4.16"/>
    </reaction>
</comment>
<dbReference type="Gene3D" id="3.30.1130.10">
    <property type="match status" value="1"/>
</dbReference>
<dbReference type="PANTHER" id="PTHR11109:SF7">
    <property type="entry name" value="GTP CYCLOHYDROLASE 1"/>
    <property type="match status" value="1"/>
</dbReference>
<dbReference type="Pfam" id="PF01227">
    <property type="entry name" value="GTP_cyclohydroI"/>
    <property type="match status" value="1"/>
</dbReference>
<keyword evidence="8" id="KW-0378">Hydrolase</keyword>
<dbReference type="GO" id="GO:0046148">
    <property type="term" value="P:pigment biosynthetic process"/>
    <property type="evidence" value="ECO:0007669"/>
    <property type="project" value="UniProtKB-ARBA"/>
</dbReference>
<dbReference type="GO" id="GO:0003934">
    <property type="term" value="F:GTP cyclohydrolase I activity"/>
    <property type="evidence" value="ECO:0007669"/>
    <property type="project" value="UniProtKB-EC"/>
</dbReference>
<dbReference type="InterPro" id="IPR043133">
    <property type="entry name" value="GTP-CH-I_C/QueF"/>
</dbReference>
<comment type="similarity">
    <text evidence="3">Belongs to the GTP cyclohydrolase I family.</text>
</comment>
<evidence type="ECO:0000256" key="10">
    <source>
        <dbReference type="ARBA" id="ARBA00023134"/>
    </source>
</evidence>
<keyword evidence="9" id="KW-0783">Tetrahydrobiopterin biosynthesis</keyword>
<dbReference type="FunFam" id="1.10.286.10:FF:000003">
    <property type="entry name" value="GTP cyclohydrolase 1"/>
    <property type="match status" value="1"/>
</dbReference>
<accession>A0AAG5DA44</accession>
<evidence type="ECO:0000256" key="6">
    <source>
        <dbReference type="ARBA" id="ARBA00017272"/>
    </source>
</evidence>
<proteinExistence type="inferred from homology"/>
<dbReference type="InterPro" id="IPR001474">
    <property type="entry name" value="GTP_CycHdrlase_I"/>
</dbReference>
<organism evidence="14 15">
    <name type="scientific">Anopheles atroparvus</name>
    <name type="common">European mosquito</name>
    <dbReference type="NCBI Taxonomy" id="41427"/>
    <lineage>
        <taxon>Eukaryota</taxon>
        <taxon>Metazoa</taxon>
        <taxon>Ecdysozoa</taxon>
        <taxon>Arthropoda</taxon>
        <taxon>Hexapoda</taxon>
        <taxon>Insecta</taxon>
        <taxon>Pterygota</taxon>
        <taxon>Neoptera</taxon>
        <taxon>Endopterygota</taxon>
        <taxon>Diptera</taxon>
        <taxon>Nematocera</taxon>
        <taxon>Culicoidea</taxon>
        <taxon>Culicidae</taxon>
        <taxon>Anophelinae</taxon>
        <taxon>Anopheles</taxon>
    </lineage>
</organism>
<keyword evidence="15" id="KW-1185">Reference proteome</keyword>
<dbReference type="CDD" id="cd00642">
    <property type="entry name" value="GTP_cyclohydro1"/>
    <property type="match status" value="1"/>
</dbReference>
<dbReference type="GO" id="GO:0005737">
    <property type="term" value="C:cytoplasm"/>
    <property type="evidence" value="ECO:0007669"/>
    <property type="project" value="TreeGrafter"/>
</dbReference>
<dbReference type="EnsemblMetazoa" id="ENSAATROPT008987">
    <property type="protein sequence ID" value="ENSAATROPP008117"/>
    <property type="gene ID" value="ENSAATROPG007323"/>
</dbReference>
<dbReference type="GO" id="GO:0005525">
    <property type="term" value="F:GTP binding"/>
    <property type="evidence" value="ECO:0007669"/>
    <property type="project" value="UniProtKB-KW"/>
</dbReference>
<evidence type="ECO:0000256" key="2">
    <source>
        <dbReference type="ARBA" id="ARBA00005080"/>
    </source>
</evidence>
<dbReference type="HAMAP" id="MF_00223">
    <property type="entry name" value="FolE"/>
    <property type="match status" value="1"/>
</dbReference>
<dbReference type="NCBIfam" id="TIGR00063">
    <property type="entry name" value="folE"/>
    <property type="match status" value="1"/>
</dbReference>
<comment type="pathway">
    <text evidence="2">Cofactor biosynthesis; 7,8-dihydroneopterin triphosphate biosynthesis; 7,8-dihydroneopterin triphosphate from GTP: step 1/1.</text>
</comment>
<dbReference type="EC" id="3.5.4.16" evidence="5"/>
<evidence type="ECO:0000256" key="11">
    <source>
        <dbReference type="ARBA" id="ARBA00030854"/>
    </source>
</evidence>
<protein>
    <recommendedName>
        <fullName evidence="6">GTP cyclohydrolase 1</fullName>
        <ecNumber evidence="5">3.5.4.16</ecNumber>
    </recommendedName>
    <alternativeName>
        <fullName evidence="11">GTP cyclohydrolase I</fullName>
    </alternativeName>
</protein>
<evidence type="ECO:0000256" key="5">
    <source>
        <dbReference type="ARBA" id="ARBA00012715"/>
    </source>
</evidence>
<dbReference type="InterPro" id="IPR043134">
    <property type="entry name" value="GTP-CH-I_N"/>
</dbReference>
<evidence type="ECO:0000259" key="13">
    <source>
        <dbReference type="Pfam" id="PF01227"/>
    </source>
</evidence>
<evidence type="ECO:0000256" key="7">
    <source>
        <dbReference type="ARBA" id="ARBA00022741"/>
    </source>
</evidence>
<keyword evidence="7" id="KW-0547">Nucleotide-binding</keyword>
<evidence type="ECO:0000313" key="15">
    <source>
        <dbReference type="Proteomes" id="UP000075880"/>
    </source>
</evidence>
<dbReference type="NCBIfam" id="NF006826">
    <property type="entry name" value="PRK09347.1-3"/>
    <property type="match status" value="1"/>
</dbReference>
<keyword evidence="10" id="KW-0342">GTP-binding</keyword>
<reference evidence="14" key="1">
    <citation type="submission" date="2024-04" db="UniProtKB">
        <authorList>
            <consortium name="EnsemblMetazoa"/>
        </authorList>
    </citation>
    <scope>IDENTIFICATION</scope>
    <source>
        <strain evidence="14">EBRO</strain>
    </source>
</reference>